<feature type="region of interest" description="Disordered" evidence="1">
    <location>
        <begin position="158"/>
        <end position="227"/>
    </location>
</feature>
<dbReference type="AlphaFoldDB" id="A0AAV8AFV4"/>
<dbReference type="PANTHER" id="PTHR45876">
    <property type="entry name" value="FI04035P"/>
    <property type="match status" value="1"/>
</dbReference>
<evidence type="ECO:0000256" key="1">
    <source>
        <dbReference type="SAM" id="MobiDB-lite"/>
    </source>
</evidence>
<feature type="compositionally biased region" description="Low complexity" evidence="1">
    <location>
        <begin position="352"/>
        <end position="363"/>
    </location>
</feature>
<dbReference type="Pfam" id="PF00784">
    <property type="entry name" value="MyTH4"/>
    <property type="match status" value="1"/>
</dbReference>
<feature type="compositionally biased region" description="Basic residues" evidence="1">
    <location>
        <begin position="331"/>
        <end position="351"/>
    </location>
</feature>
<dbReference type="Pfam" id="PF00620">
    <property type="entry name" value="RhoGAP"/>
    <property type="match status" value="1"/>
</dbReference>
<dbReference type="Proteomes" id="UP001146793">
    <property type="component" value="Unassembled WGS sequence"/>
</dbReference>
<dbReference type="InterPro" id="IPR000198">
    <property type="entry name" value="RhoGAP_dom"/>
</dbReference>
<dbReference type="SMART" id="SM00324">
    <property type="entry name" value="RhoGAP"/>
    <property type="match status" value="1"/>
</dbReference>
<protein>
    <submittedName>
        <fullName evidence="4">Rho gtpase activation protein</fullName>
    </submittedName>
</protein>
<feature type="compositionally biased region" description="Polar residues" evidence="1">
    <location>
        <begin position="167"/>
        <end position="204"/>
    </location>
</feature>
<dbReference type="InterPro" id="IPR038185">
    <property type="entry name" value="MyTH4_dom_sf"/>
</dbReference>
<evidence type="ECO:0000259" key="2">
    <source>
        <dbReference type="PROSITE" id="PS50238"/>
    </source>
</evidence>
<dbReference type="Gene3D" id="1.10.555.10">
    <property type="entry name" value="Rho GTPase activation protein"/>
    <property type="match status" value="1"/>
</dbReference>
<feature type="region of interest" description="Disordered" evidence="1">
    <location>
        <begin position="291"/>
        <end position="369"/>
    </location>
</feature>
<sequence>MSTLLFNETNNEQNKEKNTKTKLTPNKHHNQKQKERERKMTHINKTPTNRHPNSKQNPNFQENKFDSASEDWIDLLTLNPSTFLNYTPLSTEFERVSTLEEFFEESDPNGTFPNESESTWPLGFENEWFPFFDKGIPKKRRSTFSNDSKDFTRLSKSESLKNVMSRPRTNLSFENENSQNENKQLSTNKNKSQTQTKQNPNRNQDQNKEMKTQRKPKAKKNLNNFNFHLEEDEKEDLKTIDEDDFEFFNNFRNKPKKRNSKKQLSGIRILRTGSRSSMNLTELVSFNFEDHLNDDNGMDSDNVMNKDNDRNNDDNNDIIGSNNNNSSRRNNNNKRNSRNRNRNSRNSRNRNRNNSTSRVVNNNVYEGNDNSDEIIKDQLLKLQVLLGNKYNGLGESNNNLGLKQNLSPKNLGIKKPNQLTVSSHSRSISTQLEGYAIEHFSPSRGKRILRRKEAPIKLKRKLTYSSHKIQSSITRLTKAKHNRLAIETFKKLLFYMGEPKAVKKFEKRNKRLRVKKTIRELAQNEIIKSILEIGINNAELRDEIYVQISKQTTRNPNPHSNLRGWGAMCLVTQTFPPSNDLIDYLKKLFNYYIKNSKDHILEFAQYCKRKLNLIILKKSGFKLPSDRMIKRIFAVPYDPIVFNTTLEKCMVAQKKLHPNEIIPHVLTFLIEKIKNSKNFLKEGLFRVPGNAKKINELKELLNSGVFEIDDPEIDNAFNYASTLKSWLRDLTEPLVPFSLVDSILNSDKEAQMIDIVQKIPQLQKYTLAYLILFIKDLIDPKIVKKTKMDKQSLVLMFAPNIIRVKKQTLNIVVQINAKRNLFLTSLLNEWQIDEIINKILISLKKSEK</sequence>
<feature type="domain" description="Rho-GAP" evidence="2">
    <location>
        <begin position="644"/>
        <end position="835"/>
    </location>
</feature>
<dbReference type="InterPro" id="IPR008936">
    <property type="entry name" value="Rho_GTPase_activation_prot"/>
</dbReference>
<proteinExistence type="predicted"/>
<dbReference type="SUPFAM" id="SSF48350">
    <property type="entry name" value="GTPase activation domain, GAP"/>
    <property type="match status" value="1"/>
</dbReference>
<accession>A0AAV8AFV4</accession>
<dbReference type="EMBL" id="JANTQA010000012">
    <property type="protein sequence ID" value="KAJ3450805.1"/>
    <property type="molecule type" value="Genomic_DNA"/>
</dbReference>
<feature type="compositionally biased region" description="Polar residues" evidence="1">
    <location>
        <begin position="43"/>
        <end position="62"/>
    </location>
</feature>
<name>A0AAV8AFV4_9EUKA</name>
<dbReference type="GO" id="GO:0007165">
    <property type="term" value="P:signal transduction"/>
    <property type="evidence" value="ECO:0007669"/>
    <property type="project" value="InterPro"/>
</dbReference>
<dbReference type="GO" id="GO:0005856">
    <property type="term" value="C:cytoskeleton"/>
    <property type="evidence" value="ECO:0007669"/>
    <property type="project" value="InterPro"/>
</dbReference>
<gene>
    <name evidence="4" type="ORF">M0812_06996</name>
</gene>
<dbReference type="Gene3D" id="1.25.40.530">
    <property type="entry name" value="MyTH4 domain"/>
    <property type="match status" value="1"/>
</dbReference>
<feature type="region of interest" description="Disordered" evidence="1">
    <location>
        <begin position="1"/>
        <end position="63"/>
    </location>
</feature>
<evidence type="ECO:0000259" key="3">
    <source>
        <dbReference type="PROSITE" id="PS51016"/>
    </source>
</evidence>
<dbReference type="SMART" id="SM00139">
    <property type="entry name" value="MyTH4"/>
    <property type="match status" value="1"/>
</dbReference>
<organism evidence="4 5">
    <name type="scientific">Anaeramoeba flamelloides</name>
    <dbReference type="NCBI Taxonomy" id="1746091"/>
    <lineage>
        <taxon>Eukaryota</taxon>
        <taxon>Metamonada</taxon>
        <taxon>Anaeramoebidae</taxon>
        <taxon>Anaeramoeba</taxon>
    </lineage>
</organism>
<dbReference type="PANTHER" id="PTHR45876:SF8">
    <property type="entry name" value="FI04035P"/>
    <property type="match status" value="1"/>
</dbReference>
<dbReference type="PROSITE" id="PS51016">
    <property type="entry name" value="MYTH4"/>
    <property type="match status" value="1"/>
</dbReference>
<dbReference type="PROSITE" id="PS50238">
    <property type="entry name" value="RHOGAP"/>
    <property type="match status" value="1"/>
</dbReference>
<reference evidence="4" key="1">
    <citation type="submission" date="2022-08" db="EMBL/GenBank/DDBJ databases">
        <title>Novel sulphate-reducing endosymbionts in the free-living metamonad Anaeramoeba.</title>
        <authorList>
            <person name="Jerlstrom-Hultqvist J."/>
            <person name="Cepicka I."/>
            <person name="Gallot-Lavallee L."/>
            <person name="Salas-Leiva D."/>
            <person name="Curtis B.A."/>
            <person name="Zahonova K."/>
            <person name="Pipaliya S."/>
            <person name="Dacks J."/>
            <person name="Roger A.J."/>
        </authorList>
    </citation>
    <scope>NUCLEOTIDE SEQUENCE</scope>
    <source>
        <strain evidence="4">Busselton2</strain>
    </source>
</reference>
<dbReference type="GO" id="GO:0005096">
    <property type="term" value="F:GTPase activator activity"/>
    <property type="evidence" value="ECO:0007669"/>
    <property type="project" value="TreeGrafter"/>
</dbReference>
<evidence type="ECO:0000313" key="4">
    <source>
        <dbReference type="EMBL" id="KAJ3450805.1"/>
    </source>
</evidence>
<evidence type="ECO:0000313" key="5">
    <source>
        <dbReference type="Proteomes" id="UP001146793"/>
    </source>
</evidence>
<dbReference type="InterPro" id="IPR000857">
    <property type="entry name" value="MyTH4_dom"/>
</dbReference>
<feature type="domain" description="MyTH4" evidence="3">
    <location>
        <begin position="464"/>
        <end position="633"/>
    </location>
</feature>
<feature type="compositionally biased region" description="Basic and acidic residues" evidence="1">
    <location>
        <begin position="304"/>
        <end position="313"/>
    </location>
</feature>
<feature type="compositionally biased region" description="Low complexity" evidence="1">
    <location>
        <begin position="317"/>
        <end position="330"/>
    </location>
</feature>
<dbReference type="GO" id="GO:0005737">
    <property type="term" value="C:cytoplasm"/>
    <property type="evidence" value="ECO:0007669"/>
    <property type="project" value="TreeGrafter"/>
</dbReference>
<comment type="caution">
    <text evidence="4">The sequence shown here is derived from an EMBL/GenBank/DDBJ whole genome shotgun (WGS) entry which is preliminary data.</text>
</comment>